<evidence type="ECO:0000256" key="13">
    <source>
        <dbReference type="ARBA" id="ARBA00048988"/>
    </source>
</evidence>
<feature type="binding site" evidence="14">
    <location>
        <begin position="18"/>
        <end position="25"/>
    </location>
    <ligand>
        <name>ATP</name>
        <dbReference type="ChEBI" id="CHEBI:30616"/>
    </ligand>
</feature>
<evidence type="ECO:0000256" key="14">
    <source>
        <dbReference type="PROSITE-ProRule" id="PRU00560"/>
    </source>
</evidence>
<dbReference type="GO" id="GO:0003677">
    <property type="term" value="F:DNA binding"/>
    <property type="evidence" value="ECO:0007669"/>
    <property type="project" value="UniProtKB-KW"/>
</dbReference>
<evidence type="ECO:0000256" key="12">
    <source>
        <dbReference type="ARBA" id="ARBA00034808"/>
    </source>
</evidence>
<dbReference type="Gene3D" id="3.90.320.10">
    <property type="match status" value="1"/>
</dbReference>
<name>A0A512MEG3_9BACT</name>
<dbReference type="InterPro" id="IPR014016">
    <property type="entry name" value="UvrD-like_ATP-bd"/>
</dbReference>
<protein>
    <recommendedName>
        <fullName evidence="12">DNA 3'-5' helicase</fullName>
        <ecNumber evidence="12">5.6.2.4</ecNumber>
    </recommendedName>
</protein>
<sequence length="1111" mass="126971">MQTGSSTLSAIPSEMILASAGSGKTWQLTNRYIALMGQQLLSGKEVTPERIVAVTFTRKAAGEFFDSILVKLAKASSNEKFAKGLAGDETVDPEVLNDPLRTVLSALRPEDFRVLLRCFISRMPRLFLGTLDSFFSSILRTFPAEFGLAGDFEILSEHQGMVQREEVYRRVFQRSLPGLKAQSEGLDAQRDFLEAFRRATFGKEESGIRYVLDQFVENQHGILLHAARQELWGDPKVIWPEGCLWMGEKIELEKEFAQLFAYFEAEKVHEDSMVFWEEFREQALGYVPGGALPSRVKFFLGKALEVWPAIELKRCTLTVNRQKQNLEGRTCDVFKSIIQHIVGAEILMRLERTQGTWSVLNLFEQSWSQQVRRRGRLTFQDMELILAGHEFAKNMPRPILTQMPGMDERLRIDYRLDARYDHWLLDEFQDTNYTQWSVIENLIDEAIQDTSDERTLFQVGDVKQAIYAWRGGDTRLFEDIATRYNSGADTRLKQRPLNVSWRSGHDVIDMVNRLFGDTQALTELGLPEVTLKRWPWQDHQVAGIHESMPGYAALLHPEPSGEKDKVTDEDRFQLVAGVLEEIQPVQRGLSCAILVQSNKTARELVDYLRAHSESRIPVMCESEISVATDNPVTLSLLSLLKCSAHPADSMAWQHLCMTPFKAVFERLEIVQAKLVSMVLREVFEQGFETTLRHWLHELQRSEVVLDAFSQRRVEDFMLAARLFDQGASRDIDEFLIYAESYTMREPDTRHAVQVMTVHKSKGLTFDCVILPDLDGGSMTNVRRGIGVKQGEKRIVQWVFDLPTKDIVKVDPVLAEYNAEREAEAAYEELCKYYVALTRAKHANYLIGAPRPKKSTTMNFPKLLEITLADPDTEPLDDRFGGVPAKIVFQSEQPTTDRQWFEAVGTKIVPEVIAKEVVSVSAEPRLRPSRRTPSGSETSTVTAQQLFSRTGRFARSYGTLVHAFFEQIEWLDEMTEEQLQQLWLAVPCLDEGVREKALEEVRRCLADPAARAALSRPSAEALCWREKRFEILLKGEWLSGTFDRVMVEPDRATILDFKTDKVESEEAFRARVEGYRPQLMTYREVLSRMTCLPTSAIHCRLLFTHRCEVVEL</sequence>
<keyword evidence="2 14" id="KW-0547">Nucleotide-binding</keyword>
<keyword evidence="7 14" id="KW-0067">ATP-binding</keyword>
<keyword evidence="6" id="KW-0269">Exonuclease</keyword>
<dbReference type="PANTHER" id="PTHR11070:SF67">
    <property type="entry name" value="DNA 3'-5' HELICASE"/>
    <property type="match status" value="1"/>
</dbReference>
<comment type="caution">
    <text evidence="16">The sequence shown here is derived from an EMBL/GenBank/DDBJ whole genome shotgun (WGS) entry which is preliminary data.</text>
</comment>
<dbReference type="Proteomes" id="UP000321577">
    <property type="component" value="Unassembled WGS sequence"/>
</dbReference>
<dbReference type="InterPro" id="IPR011604">
    <property type="entry name" value="PDDEXK-like_dom_sf"/>
</dbReference>
<reference evidence="16 17" key="1">
    <citation type="submission" date="2019-07" db="EMBL/GenBank/DDBJ databases">
        <title>Whole genome shotgun sequence of Brevifollis gellanilyticus NBRC 108608.</title>
        <authorList>
            <person name="Hosoyama A."/>
            <person name="Uohara A."/>
            <person name="Ohji S."/>
            <person name="Ichikawa N."/>
        </authorList>
    </citation>
    <scope>NUCLEOTIDE SEQUENCE [LARGE SCALE GENOMIC DNA]</scope>
    <source>
        <strain evidence="16 17">NBRC 108608</strain>
    </source>
</reference>
<evidence type="ECO:0000256" key="10">
    <source>
        <dbReference type="ARBA" id="ARBA00023235"/>
    </source>
</evidence>
<keyword evidence="5 14" id="KW-0347">Helicase</keyword>
<evidence type="ECO:0000256" key="11">
    <source>
        <dbReference type="ARBA" id="ARBA00034617"/>
    </source>
</evidence>
<dbReference type="GO" id="GO:0043138">
    <property type="term" value="F:3'-5' DNA helicase activity"/>
    <property type="evidence" value="ECO:0007669"/>
    <property type="project" value="UniProtKB-EC"/>
</dbReference>
<comment type="catalytic activity">
    <reaction evidence="13">
        <text>ATP + H2O = ADP + phosphate + H(+)</text>
        <dbReference type="Rhea" id="RHEA:13065"/>
        <dbReference type="ChEBI" id="CHEBI:15377"/>
        <dbReference type="ChEBI" id="CHEBI:15378"/>
        <dbReference type="ChEBI" id="CHEBI:30616"/>
        <dbReference type="ChEBI" id="CHEBI:43474"/>
        <dbReference type="ChEBI" id="CHEBI:456216"/>
        <dbReference type="EC" id="5.6.2.4"/>
    </reaction>
</comment>
<dbReference type="InterPro" id="IPR000212">
    <property type="entry name" value="DNA_helicase_UvrD/REP"/>
</dbReference>
<evidence type="ECO:0000313" key="16">
    <source>
        <dbReference type="EMBL" id="GEP45130.1"/>
    </source>
</evidence>
<evidence type="ECO:0000256" key="1">
    <source>
        <dbReference type="ARBA" id="ARBA00022722"/>
    </source>
</evidence>
<evidence type="ECO:0000256" key="4">
    <source>
        <dbReference type="ARBA" id="ARBA00022801"/>
    </source>
</evidence>
<dbReference type="InterPro" id="IPR038726">
    <property type="entry name" value="PDDEXK_AddAB-type"/>
</dbReference>
<dbReference type="GO" id="GO:0004527">
    <property type="term" value="F:exonuclease activity"/>
    <property type="evidence" value="ECO:0007669"/>
    <property type="project" value="UniProtKB-KW"/>
</dbReference>
<dbReference type="GO" id="GO:0005829">
    <property type="term" value="C:cytosol"/>
    <property type="evidence" value="ECO:0007669"/>
    <property type="project" value="TreeGrafter"/>
</dbReference>
<feature type="domain" description="UvrD-like helicase ATP-binding" evidence="15">
    <location>
        <begin position="1"/>
        <end position="504"/>
    </location>
</feature>
<keyword evidence="3" id="KW-0227">DNA damage</keyword>
<evidence type="ECO:0000256" key="7">
    <source>
        <dbReference type="ARBA" id="ARBA00022840"/>
    </source>
</evidence>
<dbReference type="OrthoDB" id="9810135at2"/>
<keyword evidence="9" id="KW-0234">DNA repair</keyword>
<dbReference type="InterPro" id="IPR014017">
    <property type="entry name" value="DNA_helicase_UvrD-like_C"/>
</dbReference>
<dbReference type="PROSITE" id="PS51198">
    <property type="entry name" value="UVRD_HELICASE_ATP_BIND"/>
    <property type="match status" value="1"/>
</dbReference>
<dbReference type="Gene3D" id="3.40.50.300">
    <property type="entry name" value="P-loop containing nucleotide triphosphate hydrolases"/>
    <property type="match status" value="3"/>
</dbReference>
<evidence type="ECO:0000259" key="15">
    <source>
        <dbReference type="PROSITE" id="PS51198"/>
    </source>
</evidence>
<accession>A0A512MEG3</accession>
<dbReference type="RefSeq" id="WP_146853723.1">
    <property type="nucleotide sequence ID" value="NZ_BKAG01000042.1"/>
</dbReference>
<dbReference type="EMBL" id="BKAG01000042">
    <property type="protein sequence ID" value="GEP45130.1"/>
    <property type="molecule type" value="Genomic_DNA"/>
</dbReference>
<dbReference type="GO" id="GO:0000725">
    <property type="term" value="P:recombinational repair"/>
    <property type="evidence" value="ECO:0007669"/>
    <property type="project" value="TreeGrafter"/>
</dbReference>
<dbReference type="InterPro" id="IPR027417">
    <property type="entry name" value="P-loop_NTPase"/>
</dbReference>
<keyword evidence="1" id="KW-0540">Nuclease</keyword>
<dbReference type="PANTHER" id="PTHR11070">
    <property type="entry name" value="UVRD / RECB / PCRA DNA HELICASE FAMILY MEMBER"/>
    <property type="match status" value="1"/>
</dbReference>
<keyword evidence="8" id="KW-0238">DNA-binding</keyword>
<proteinExistence type="predicted"/>
<keyword evidence="4 14" id="KW-0378">Hydrolase</keyword>
<evidence type="ECO:0000256" key="9">
    <source>
        <dbReference type="ARBA" id="ARBA00023204"/>
    </source>
</evidence>
<evidence type="ECO:0000256" key="5">
    <source>
        <dbReference type="ARBA" id="ARBA00022806"/>
    </source>
</evidence>
<dbReference type="GO" id="GO:0005524">
    <property type="term" value="F:ATP binding"/>
    <property type="evidence" value="ECO:0007669"/>
    <property type="project" value="UniProtKB-UniRule"/>
</dbReference>
<dbReference type="Pfam" id="PF13361">
    <property type="entry name" value="UvrD_C"/>
    <property type="match status" value="1"/>
</dbReference>
<dbReference type="SUPFAM" id="SSF52980">
    <property type="entry name" value="Restriction endonuclease-like"/>
    <property type="match status" value="1"/>
</dbReference>
<keyword evidence="17" id="KW-1185">Reference proteome</keyword>
<organism evidence="16 17">
    <name type="scientific">Brevifollis gellanilyticus</name>
    <dbReference type="NCBI Taxonomy" id="748831"/>
    <lineage>
        <taxon>Bacteria</taxon>
        <taxon>Pseudomonadati</taxon>
        <taxon>Verrucomicrobiota</taxon>
        <taxon>Verrucomicrobiia</taxon>
        <taxon>Verrucomicrobiales</taxon>
        <taxon>Verrucomicrobiaceae</taxon>
    </lineage>
</organism>
<dbReference type="SUPFAM" id="SSF52540">
    <property type="entry name" value="P-loop containing nucleoside triphosphate hydrolases"/>
    <property type="match status" value="1"/>
</dbReference>
<evidence type="ECO:0000256" key="8">
    <source>
        <dbReference type="ARBA" id="ARBA00023125"/>
    </source>
</evidence>
<dbReference type="Pfam" id="PF12705">
    <property type="entry name" value="PDDEXK_1"/>
    <property type="match status" value="1"/>
</dbReference>
<evidence type="ECO:0000256" key="6">
    <source>
        <dbReference type="ARBA" id="ARBA00022839"/>
    </source>
</evidence>
<dbReference type="EC" id="5.6.2.4" evidence="12"/>
<evidence type="ECO:0000313" key="17">
    <source>
        <dbReference type="Proteomes" id="UP000321577"/>
    </source>
</evidence>
<evidence type="ECO:0000256" key="2">
    <source>
        <dbReference type="ARBA" id="ARBA00022741"/>
    </source>
</evidence>
<comment type="catalytic activity">
    <reaction evidence="11">
        <text>Couples ATP hydrolysis with the unwinding of duplex DNA by translocating in the 3'-5' direction.</text>
        <dbReference type="EC" id="5.6.2.4"/>
    </reaction>
</comment>
<dbReference type="Pfam" id="PF00580">
    <property type="entry name" value="UvrD-helicase"/>
    <property type="match status" value="1"/>
</dbReference>
<dbReference type="InterPro" id="IPR011335">
    <property type="entry name" value="Restrct_endonuc-II-like"/>
</dbReference>
<gene>
    <name evidence="16" type="ORF">BGE01nite_44210</name>
</gene>
<dbReference type="AlphaFoldDB" id="A0A512MEG3"/>
<evidence type="ECO:0000256" key="3">
    <source>
        <dbReference type="ARBA" id="ARBA00022763"/>
    </source>
</evidence>
<keyword evidence="10" id="KW-0413">Isomerase</keyword>